<evidence type="ECO:0000259" key="9">
    <source>
        <dbReference type="Pfam" id="PF19425"/>
    </source>
</evidence>
<keyword evidence="4" id="KW-0479">Metal-binding</keyword>
<dbReference type="Proteomes" id="UP001597459">
    <property type="component" value="Unassembled WGS sequence"/>
</dbReference>
<evidence type="ECO:0000256" key="1">
    <source>
        <dbReference type="ARBA" id="ARBA00001947"/>
    </source>
</evidence>
<dbReference type="CDD" id="cd12797">
    <property type="entry name" value="M23_peptidase"/>
    <property type="match status" value="1"/>
</dbReference>
<sequence>MNRLGCLLLLIAVICSSCQKEKKEEKITPPATVATAPRIIKEFGYNLNDYTVVRDTIKSGDSFGAILDSHGIGRGRVFQITNAIKDTFNVTKIRAGKPYTLLKSKDTTEKAQVFIYQNSKIEYTVVDFTDSIIAQKKEKPVSVVERTASGVIESNLSKTFDDKDLSILVAYKMADIYAWTIDFTRLQAGDRFKVIYTEKFIDDTIPAGIGEIKAAYFEHRSKPIYAYQFVDDTIHNTADYFDQKAENLRRAFLKAPVKFSRISSRFNLKRRIKFYGNKIRPHRGTDFAAPIGTPILATADGIVTKSERKGGNGKYVKIRHNATYDTQYLHMSRQAVKVGDYVRQGDVIGYIGMTGNTSGPHVCYRFWKNGKQVDPLREELPTSKPLPEAQRPAFFKHIEPFKNKLDSLTFDEEEIL</sequence>
<dbReference type="RefSeq" id="WP_176028057.1">
    <property type="nucleotide sequence ID" value="NZ_JBHSJV010000001.1"/>
</dbReference>
<accession>A0ABW5N117</accession>
<evidence type="ECO:0000313" key="11">
    <source>
        <dbReference type="Proteomes" id="UP001597459"/>
    </source>
</evidence>
<proteinExistence type="predicted"/>
<gene>
    <name evidence="10" type="ORF">ACFSTE_00690</name>
</gene>
<evidence type="ECO:0000256" key="4">
    <source>
        <dbReference type="ARBA" id="ARBA00022723"/>
    </source>
</evidence>
<evidence type="ECO:0000313" key="10">
    <source>
        <dbReference type="EMBL" id="MFD2589325.1"/>
    </source>
</evidence>
<evidence type="ECO:0000256" key="7">
    <source>
        <dbReference type="ARBA" id="ARBA00023049"/>
    </source>
</evidence>
<reference evidence="11" key="1">
    <citation type="journal article" date="2019" name="Int. J. Syst. Evol. Microbiol.">
        <title>The Global Catalogue of Microorganisms (GCM) 10K type strain sequencing project: providing services to taxonomists for standard genome sequencing and annotation.</title>
        <authorList>
            <consortium name="The Broad Institute Genomics Platform"/>
            <consortium name="The Broad Institute Genome Sequencing Center for Infectious Disease"/>
            <person name="Wu L."/>
            <person name="Ma J."/>
        </authorList>
    </citation>
    <scope>NUCLEOTIDE SEQUENCE [LARGE SCALE GENOMIC DNA]</scope>
    <source>
        <strain evidence="11">KCTC 42423</strain>
    </source>
</reference>
<dbReference type="InterPro" id="IPR050570">
    <property type="entry name" value="Cell_wall_metabolism_enzyme"/>
</dbReference>
<keyword evidence="11" id="KW-1185">Reference proteome</keyword>
<keyword evidence="7" id="KW-0482">Metalloprotease</keyword>
<dbReference type="PANTHER" id="PTHR21666">
    <property type="entry name" value="PEPTIDASE-RELATED"/>
    <property type="match status" value="1"/>
</dbReference>
<dbReference type="Gene3D" id="3.10.450.350">
    <property type="match status" value="1"/>
</dbReference>
<dbReference type="SUPFAM" id="SSF51261">
    <property type="entry name" value="Duplicated hybrid motif"/>
    <property type="match status" value="1"/>
</dbReference>
<keyword evidence="3" id="KW-0645">Protease</keyword>
<dbReference type="PANTHER" id="PTHR21666:SF288">
    <property type="entry name" value="CELL DIVISION PROTEIN YTFB"/>
    <property type="match status" value="1"/>
</dbReference>
<comment type="cofactor">
    <cofactor evidence="1">
        <name>Zn(2+)</name>
        <dbReference type="ChEBI" id="CHEBI:29105"/>
    </cofactor>
</comment>
<evidence type="ECO:0000256" key="5">
    <source>
        <dbReference type="ARBA" id="ARBA00022801"/>
    </source>
</evidence>
<feature type="domain" description="M23ase beta-sheet core" evidence="8">
    <location>
        <begin position="281"/>
        <end position="375"/>
    </location>
</feature>
<protein>
    <submittedName>
        <fullName evidence="10">Peptidoglycan DD-metalloendopeptidase family protein</fullName>
    </submittedName>
</protein>
<evidence type="ECO:0000256" key="2">
    <source>
        <dbReference type="ARBA" id="ARBA00004196"/>
    </source>
</evidence>
<dbReference type="Pfam" id="PF19425">
    <property type="entry name" value="Csd3_N2"/>
    <property type="match status" value="1"/>
</dbReference>
<dbReference type="EMBL" id="JBHULX010000001">
    <property type="protein sequence ID" value="MFD2589325.1"/>
    <property type="molecule type" value="Genomic_DNA"/>
</dbReference>
<dbReference type="Pfam" id="PF01551">
    <property type="entry name" value="Peptidase_M23"/>
    <property type="match status" value="1"/>
</dbReference>
<evidence type="ECO:0000256" key="3">
    <source>
        <dbReference type="ARBA" id="ARBA00022670"/>
    </source>
</evidence>
<name>A0ABW5N117_9FLAO</name>
<dbReference type="InterPro" id="IPR045834">
    <property type="entry name" value="Csd3_N2"/>
</dbReference>
<organism evidence="10 11">
    <name type="scientific">Aquimarina hainanensis</name>
    <dbReference type="NCBI Taxonomy" id="1578017"/>
    <lineage>
        <taxon>Bacteria</taxon>
        <taxon>Pseudomonadati</taxon>
        <taxon>Bacteroidota</taxon>
        <taxon>Flavobacteriia</taxon>
        <taxon>Flavobacteriales</taxon>
        <taxon>Flavobacteriaceae</taxon>
        <taxon>Aquimarina</taxon>
    </lineage>
</organism>
<dbReference type="InterPro" id="IPR016047">
    <property type="entry name" value="M23ase_b-sheet_dom"/>
</dbReference>
<feature type="domain" description="Csd3-like second N-terminal" evidence="9">
    <location>
        <begin position="146"/>
        <end position="267"/>
    </location>
</feature>
<keyword evidence="5" id="KW-0378">Hydrolase</keyword>
<evidence type="ECO:0000256" key="6">
    <source>
        <dbReference type="ARBA" id="ARBA00022833"/>
    </source>
</evidence>
<comment type="subcellular location">
    <subcellularLocation>
        <location evidence="2">Cell envelope</location>
    </subcellularLocation>
</comment>
<keyword evidence="6" id="KW-0862">Zinc</keyword>
<comment type="caution">
    <text evidence="10">The sequence shown here is derived from an EMBL/GenBank/DDBJ whole genome shotgun (WGS) entry which is preliminary data.</text>
</comment>
<dbReference type="Gene3D" id="2.70.70.10">
    <property type="entry name" value="Glucose Permease (Domain IIA)"/>
    <property type="match status" value="1"/>
</dbReference>
<evidence type="ECO:0000259" key="8">
    <source>
        <dbReference type="Pfam" id="PF01551"/>
    </source>
</evidence>
<dbReference type="InterPro" id="IPR011055">
    <property type="entry name" value="Dup_hybrid_motif"/>
</dbReference>